<dbReference type="InterPro" id="IPR019775">
    <property type="entry name" value="WD40_repeat_CS"/>
</dbReference>
<name>A0A8H2X913_9AGAM</name>
<dbReference type="Pfam" id="PF24883">
    <property type="entry name" value="NPHP3_N"/>
    <property type="match status" value="1"/>
</dbReference>
<dbReference type="PANTHER" id="PTHR14604">
    <property type="entry name" value="WD40 REPEAT PF20"/>
    <property type="match status" value="1"/>
</dbReference>
<feature type="repeat" description="WD" evidence="3">
    <location>
        <begin position="1081"/>
        <end position="1122"/>
    </location>
</feature>
<dbReference type="Gene3D" id="3.40.50.300">
    <property type="entry name" value="P-loop containing nucleotide triphosphate hydrolases"/>
    <property type="match status" value="1"/>
</dbReference>
<feature type="domain" description="Nephrocystin 3-like N-terminal" evidence="4">
    <location>
        <begin position="230"/>
        <end position="391"/>
    </location>
</feature>
<protein>
    <recommendedName>
        <fullName evidence="4">Nephrocystin 3-like N-terminal domain-containing protein</fullName>
    </recommendedName>
</protein>
<dbReference type="SMART" id="SM00320">
    <property type="entry name" value="WD40"/>
    <property type="match status" value="13"/>
</dbReference>
<feature type="repeat" description="WD" evidence="3">
    <location>
        <begin position="826"/>
        <end position="867"/>
    </location>
</feature>
<dbReference type="InterPro" id="IPR015943">
    <property type="entry name" value="WD40/YVTN_repeat-like_dom_sf"/>
</dbReference>
<reference evidence="5" key="1">
    <citation type="submission" date="2021-01" db="EMBL/GenBank/DDBJ databases">
        <authorList>
            <person name="Kaushik A."/>
        </authorList>
    </citation>
    <scope>NUCLEOTIDE SEQUENCE</scope>
    <source>
        <strain evidence="5">AG6-10EEA</strain>
    </source>
</reference>
<dbReference type="InterPro" id="IPR001680">
    <property type="entry name" value="WD40_rpt"/>
</dbReference>
<feature type="repeat" description="WD" evidence="3">
    <location>
        <begin position="1298"/>
        <end position="1335"/>
    </location>
</feature>
<dbReference type="InterPro" id="IPR011047">
    <property type="entry name" value="Quinoprotein_ADH-like_sf"/>
</dbReference>
<comment type="caution">
    <text evidence="5">The sequence shown here is derived from an EMBL/GenBank/DDBJ whole genome shotgun (WGS) entry which is preliminary data.</text>
</comment>
<gene>
    <name evidence="5" type="ORF">RDB_LOCUS7055</name>
</gene>
<dbReference type="SUPFAM" id="SSF52540">
    <property type="entry name" value="P-loop containing nucleoside triphosphate hydrolases"/>
    <property type="match status" value="1"/>
</dbReference>
<feature type="repeat" description="WD" evidence="3">
    <location>
        <begin position="1036"/>
        <end position="1077"/>
    </location>
</feature>
<keyword evidence="2" id="KW-0677">Repeat</keyword>
<dbReference type="EMBL" id="CAJMXA010000107">
    <property type="protein sequence ID" value="CAE6416346.1"/>
    <property type="molecule type" value="Genomic_DNA"/>
</dbReference>
<feature type="repeat" description="WD" evidence="3">
    <location>
        <begin position="1341"/>
        <end position="1371"/>
    </location>
</feature>
<dbReference type="SUPFAM" id="SSF50998">
    <property type="entry name" value="Quinoprotein alcohol dehydrogenase-like"/>
    <property type="match status" value="2"/>
</dbReference>
<dbReference type="InterPro" id="IPR050995">
    <property type="entry name" value="WD-F-box_domain-protein"/>
</dbReference>
<sequence>MFARIAAFRFGPEVGFWERSTPDSDPQLDYLAQVPQIAAPSLKYSSNNWPCLLRLHETLFRRPDWWTTPLRRAVDEFAESIDIFEAQSKGRKEYEVLRGKLEASFEELIDLKRGPPFRTKALDSLSLSIEWDLIFLQKKQDSDKGTSDAEVENDENDVLTSYRRIQDHFRRISLNFSARRAAEFTRTIGHSPSHQKDQLLHLWNEQIDLCRYHGAYKPYTEGTRIDVLAQIHTWIASRGSSSAYWINGMAGTGKTTIAYTLCEKLDAYDSSRKLAASFFHSRDRKSRDPRLIIPSIAYQLAEFSDPFRYALLGILGNSDLNLANNRLSPYLQFDLLIYRPLLEVKHTFPNNSVVVIDTLDGFEDKQGVSRLLDVLLARTADLPVKFVVSSRPEPEIREPMKKQKYQATSRVILHELDRHVVQADIKRHIQSHWQLSLSDGQTAALVERAGVLFGFATAAARYICLPTDGETQLQRFVNVIGASGMSGAWHLREVDELYTPILKAALDDPSIDEMDKDVMRRVLYMVVCNYSREILTINAISKWSKINSVDRIWAALRPLWSVLHVSEDSRTVTMLHPSFADYMLDPSRSRRYCCDPKFHTQTMAQHCFNSLRGMQPQFNVCGLELSYAPDSEVTGLKARVEDVIPANVFYSAQHWAVHLHSTTRTPELLKEVEEFLSMRLLLCMEIMNLKGCAYSVPEAIQLARNWAGMECSEELKELIHDAWKFSTVFAHGGISDSTPHIYTSMLSFWPKSSPIGVCYSKHMRGMIKSEGTAIGQRQHVQLATWNFDDSTRSSVYSPDGTLIAVGVGNEVLLLSASTGCLVLPPFKGHSNIVLSVQFLLDGTRIISSSLDKTIRVWDTVSGEIILQRYTTIVGSAAVSPDGALSVSIDDNIHILDSRSGRRVSTFTGCYESVAEIKYTPNGHYIVTCGRHDILVRDAENGKVLRSFRSKRSNVNFTSIDISSDNMHLAACGRDGIYIWNFQNERLTLGPLTTTNGYSIFTSISFSPDGSWLVSGACDGTLYMWDTRGGALVLGPLEGHTDSINSTRFSPNGVYIISSSNDKTIRFWDSRGTQEARELLTLPGHVGSVTSVALSPDGTHIVSSSADGTMSVWDTTSGEIVLGPLEKNNSDRMMITYSPNGAHILSSSPAGVVLRDTETGSVSVGPIGFQRSIQSALFSSDGNRIIVGSTGDTVQLLSAHTGETLIEIRPPLTSQSNHTHVTSAIFSPGGTHIAVGSMHFGLSMFDAGSGNLLYGPLDGHNNGSCSLAFSPNSQRVVSGEFSTILVRDAHNGGIVLGPLKGHSSWVHSVEYSPDGTQIVSGARDNAVCVWNAHTGQPDLGPVKWHTAPVRSVRYTPEGKRVVSGSDDKAIRVTGIGRDLQYLSDASTPTGCDWELKTDGWVVDTEGRLLVWIPPDLRTSLMWPRTELLISRKGWLRLDFTDACLGKSWAECYKPE</sequence>
<dbReference type="InterPro" id="IPR056884">
    <property type="entry name" value="NPHP3-like_N"/>
</dbReference>
<dbReference type="CDD" id="cd00200">
    <property type="entry name" value="WD40"/>
    <property type="match status" value="2"/>
</dbReference>
<evidence type="ECO:0000259" key="4">
    <source>
        <dbReference type="Pfam" id="PF24883"/>
    </source>
</evidence>
<feature type="repeat" description="WD" evidence="3">
    <location>
        <begin position="1001"/>
        <end position="1034"/>
    </location>
</feature>
<evidence type="ECO:0000256" key="1">
    <source>
        <dbReference type="ARBA" id="ARBA00022574"/>
    </source>
</evidence>
<proteinExistence type="predicted"/>
<dbReference type="PROSITE" id="PS50294">
    <property type="entry name" value="WD_REPEATS_REGION"/>
    <property type="match status" value="6"/>
</dbReference>
<dbReference type="Pfam" id="PF00400">
    <property type="entry name" value="WD40"/>
    <property type="match status" value="7"/>
</dbReference>
<evidence type="ECO:0000313" key="6">
    <source>
        <dbReference type="Proteomes" id="UP000663853"/>
    </source>
</evidence>
<dbReference type="PANTHER" id="PTHR14604:SF4">
    <property type="entry name" value="F-BOX DOMAIN-CONTAINING PROTEIN"/>
    <property type="match status" value="1"/>
</dbReference>
<dbReference type="PRINTS" id="PR00320">
    <property type="entry name" value="GPROTEINBRPT"/>
</dbReference>
<keyword evidence="1 3" id="KW-0853">WD repeat</keyword>
<dbReference type="InterPro" id="IPR020472">
    <property type="entry name" value="WD40_PAC1"/>
</dbReference>
<dbReference type="InterPro" id="IPR027417">
    <property type="entry name" value="P-loop_NTPase"/>
</dbReference>
<dbReference type="Gene3D" id="2.130.10.10">
    <property type="entry name" value="YVTN repeat-like/Quinoprotein amine dehydrogenase"/>
    <property type="match status" value="3"/>
</dbReference>
<organism evidence="5 6">
    <name type="scientific">Rhizoctonia solani</name>
    <dbReference type="NCBI Taxonomy" id="456999"/>
    <lineage>
        <taxon>Eukaryota</taxon>
        <taxon>Fungi</taxon>
        <taxon>Dikarya</taxon>
        <taxon>Basidiomycota</taxon>
        <taxon>Agaricomycotina</taxon>
        <taxon>Agaricomycetes</taxon>
        <taxon>Cantharellales</taxon>
        <taxon>Ceratobasidiaceae</taxon>
        <taxon>Rhizoctonia</taxon>
    </lineage>
</organism>
<dbReference type="Proteomes" id="UP000663853">
    <property type="component" value="Unassembled WGS sequence"/>
</dbReference>
<dbReference type="PROSITE" id="PS00678">
    <property type="entry name" value="WD_REPEATS_1"/>
    <property type="match status" value="3"/>
</dbReference>
<evidence type="ECO:0000256" key="2">
    <source>
        <dbReference type="ARBA" id="ARBA00022737"/>
    </source>
</evidence>
<evidence type="ECO:0000313" key="5">
    <source>
        <dbReference type="EMBL" id="CAE6416346.1"/>
    </source>
</evidence>
<dbReference type="PROSITE" id="PS50082">
    <property type="entry name" value="WD_REPEATS_2"/>
    <property type="match status" value="6"/>
</dbReference>
<evidence type="ECO:0000256" key="3">
    <source>
        <dbReference type="PROSITE-ProRule" id="PRU00221"/>
    </source>
</evidence>
<accession>A0A8H2X913</accession>